<keyword evidence="2" id="KW-1185">Reference proteome</keyword>
<dbReference type="EMBL" id="MU393560">
    <property type="protein sequence ID" value="KAI4861172.1"/>
    <property type="molecule type" value="Genomic_DNA"/>
</dbReference>
<reference evidence="1 2" key="1">
    <citation type="journal article" date="2022" name="New Phytol.">
        <title>Ecological generalism drives hyperdiversity of secondary metabolite gene clusters in xylarialean endophytes.</title>
        <authorList>
            <person name="Franco M.E.E."/>
            <person name="Wisecaver J.H."/>
            <person name="Arnold A.E."/>
            <person name="Ju Y.M."/>
            <person name="Slot J.C."/>
            <person name="Ahrendt S."/>
            <person name="Moore L.P."/>
            <person name="Eastman K.E."/>
            <person name="Scott K."/>
            <person name="Konkel Z."/>
            <person name="Mondo S.J."/>
            <person name="Kuo A."/>
            <person name="Hayes R.D."/>
            <person name="Haridas S."/>
            <person name="Andreopoulos B."/>
            <person name="Riley R."/>
            <person name="LaButti K."/>
            <person name="Pangilinan J."/>
            <person name="Lipzen A."/>
            <person name="Amirebrahimi M."/>
            <person name="Yan J."/>
            <person name="Adam C."/>
            <person name="Keymanesh K."/>
            <person name="Ng V."/>
            <person name="Louie K."/>
            <person name="Northen T."/>
            <person name="Drula E."/>
            <person name="Henrissat B."/>
            <person name="Hsieh H.M."/>
            <person name="Youens-Clark K."/>
            <person name="Lutzoni F."/>
            <person name="Miadlikowska J."/>
            <person name="Eastwood D.C."/>
            <person name="Hamelin R.C."/>
            <person name="Grigoriev I.V."/>
            <person name="U'Ren J.M."/>
        </authorList>
    </citation>
    <scope>NUCLEOTIDE SEQUENCE [LARGE SCALE GENOMIC DNA]</scope>
    <source>
        <strain evidence="1 2">CBS 119005</strain>
    </source>
</reference>
<sequence length="1169" mass="129120">MSSLRENTRPDVNINAENKGPGSQYINDRSGDQVVATGHGLDMAAPGMPSLFHLFQPHASNRPGNYHQGPNCADIIAWLMRQPDQTPLNLRQHHDELLRQVTEGTGEWILNTKKFLSWKDASSSSRFLWMHGMLGSGKSMLSSIIINSLQKETQSGNNVVACASGDLEEELKAKYDDSLQGSTRLYSPEYAELFKAQATTIKTVYLVIDGLDSYQNTPEEETQQVMQNVLKTLPDSIRVIFTSRNDSVGIGVGADQKLSITPKEQDVKTYIEKRIEDSISLRYALKKKEDRDNVVRKVADLTLSSKMFLSARLHMDNLSKQGTLNDIKKALGELPDSAFKIFDASAGQIAQKINLRGNEFLGCLAKHILTWVIHAKTELTAEQICESFAIRKSDGQSYQGGRPAKELLMPACNGLVIMDPNDETLKLVHKSVQKYLKNHGIISENANLEIAKTCLSYLVIDTCDQESEPPLLQYAAKYWYAHLGCQGQGVDSEVESLILKFLRDRPKLAKAFKAIEGTESDAFDHMTGLHAAVHFNLLYWAKRLLKEEIDVNAQCSDGQTALHWAVRYRRHELLELLIENSANPNIRDHAGDTPLHKALMGPTDDKSQLHHAIISSTNDVNIVEALVKGNAQLDIRNSRGLSPMSSAIRYGPTSIAKVMVESQEDVDAEIFREWTSLRQVFYHGHDILESGAKDQEGRRAGAEGWAQLQDAVSNHARLLTDVLLKRGVNLNRPSAVDGWTPLLHAARTGDLSKLSRLLMRRPNPADVHLADPEGKTPLWWAIFYKKAAVIQLLAEHGADFNEVYNDGSTPLLEAIKQRDGDMVQLLIRMGADVNMKMESRSTFLIEAIKLRDHDTVWVLLNAKAALGGRDASGRSALLYAVENQDKALTWLLVAKSELAMGSNKSISSEDMQEALELAMTCDGLSVAWLLCEHGASPSGADDKGSTLLHRAVKNRNYKAVQFLVERGGTVGIQDATGSTPLHYAVLSDQDDLTDLLASRRSGLDILDAQGNTAFILATIKKWPTAMQTLLQYGASCNIADSDGLTALHHAAALGFNEGLSLILDRNFDGNPSATDDKHFTPLHHAVNGAYADPETVRVLVKAGAKMEEQDKDERTPLMLAAQLGREELVRSLLTEGADAQTRNSSGWTAVSYANNFPGIRKLLLTNRDR</sequence>
<evidence type="ECO:0000313" key="2">
    <source>
        <dbReference type="Proteomes" id="UP001497700"/>
    </source>
</evidence>
<organism evidence="1 2">
    <name type="scientific">Hypoxylon rubiginosum</name>
    <dbReference type="NCBI Taxonomy" id="110542"/>
    <lineage>
        <taxon>Eukaryota</taxon>
        <taxon>Fungi</taxon>
        <taxon>Dikarya</taxon>
        <taxon>Ascomycota</taxon>
        <taxon>Pezizomycotina</taxon>
        <taxon>Sordariomycetes</taxon>
        <taxon>Xylariomycetidae</taxon>
        <taxon>Xylariales</taxon>
        <taxon>Hypoxylaceae</taxon>
        <taxon>Hypoxylon</taxon>
    </lineage>
</organism>
<protein>
    <submittedName>
        <fullName evidence="1">Ankyrin repeat-containing domain protein</fullName>
    </submittedName>
</protein>
<dbReference type="Proteomes" id="UP001497700">
    <property type="component" value="Unassembled WGS sequence"/>
</dbReference>
<accession>A0ACB9YP41</accession>
<comment type="caution">
    <text evidence="1">The sequence shown here is derived from an EMBL/GenBank/DDBJ whole genome shotgun (WGS) entry which is preliminary data.</text>
</comment>
<gene>
    <name evidence="1" type="ORF">F4820DRAFT_452189</name>
</gene>
<name>A0ACB9YP41_9PEZI</name>
<evidence type="ECO:0000313" key="1">
    <source>
        <dbReference type="EMBL" id="KAI4861172.1"/>
    </source>
</evidence>
<proteinExistence type="predicted"/>